<reference evidence="4 5" key="2">
    <citation type="submission" date="2015-10" db="EMBL/GenBank/DDBJ databases">
        <title>Draft Genome Sequence of Prosthecomicrobium hirschii ATCC 27832.</title>
        <authorList>
            <person name="Daniel J."/>
            <person name="Givan S.A."/>
            <person name="Brun Y.V."/>
            <person name="Brown P.J."/>
        </authorList>
    </citation>
    <scope>NUCLEOTIDE SEQUENCE [LARGE SCALE GENOMIC DNA]</scope>
    <source>
        <strain evidence="4 5">16</strain>
    </source>
</reference>
<feature type="domain" description="Fumarylacetoacetase-like C-terminal" evidence="3">
    <location>
        <begin position="73"/>
        <end position="278"/>
    </location>
</feature>
<comment type="similarity">
    <text evidence="1">Belongs to the FAH family.</text>
</comment>
<organism evidence="4 5">
    <name type="scientific">Prosthecodimorpha hirschii</name>
    <dbReference type="NCBI Taxonomy" id="665126"/>
    <lineage>
        <taxon>Bacteria</taxon>
        <taxon>Pseudomonadati</taxon>
        <taxon>Pseudomonadota</taxon>
        <taxon>Alphaproteobacteria</taxon>
        <taxon>Hyphomicrobiales</taxon>
        <taxon>Ancalomicrobiaceae</taxon>
        <taxon>Prosthecodimorpha</taxon>
    </lineage>
</organism>
<dbReference type="EMBL" id="LJYW01000001">
    <property type="protein sequence ID" value="KPL51261.1"/>
    <property type="molecule type" value="Genomic_DNA"/>
</dbReference>
<evidence type="ECO:0000256" key="2">
    <source>
        <dbReference type="ARBA" id="ARBA00022723"/>
    </source>
</evidence>
<dbReference type="AlphaFoldDB" id="A0A0P6W9Z8"/>
<evidence type="ECO:0000313" key="4">
    <source>
        <dbReference type="EMBL" id="KPL51261.1"/>
    </source>
</evidence>
<dbReference type="PANTHER" id="PTHR42796:SF4">
    <property type="entry name" value="FUMARYLACETOACETATE HYDROLASE DOMAIN-CONTAINING PROTEIN 2A"/>
    <property type="match status" value="1"/>
</dbReference>
<dbReference type="InterPro" id="IPR036663">
    <property type="entry name" value="Fumarylacetoacetase_C_sf"/>
</dbReference>
<keyword evidence="5" id="KW-1185">Reference proteome</keyword>
<dbReference type="SUPFAM" id="SSF56529">
    <property type="entry name" value="FAH"/>
    <property type="match status" value="1"/>
</dbReference>
<comment type="caution">
    <text evidence="4">The sequence shown here is derived from an EMBL/GenBank/DDBJ whole genome shotgun (WGS) entry which is preliminary data.</text>
</comment>
<protein>
    <recommendedName>
        <fullName evidence="3">Fumarylacetoacetase-like C-terminal domain-containing protein</fullName>
    </recommendedName>
</protein>
<evidence type="ECO:0000256" key="1">
    <source>
        <dbReference type="ARBA" id="ARBA00010211"/>
    </source>
</evidence>
<dbReference type="STRING" id="665126.ABB55_02685"/>
<dbReference type="PANTHER" id="PTHR42796">
    <property type="entry name" value="FUMARYLACETOACETATE HYDROLASE DOMAIN-CONTAINING PROTEIN 2A-RELATED"/>
    <property type="match status" value="1"/>
</dbReference>
<gene>
    <name evidence="4" type="ORF">ABB55_02685</name>
</gene>
<dbReference type="Pfam" id="PF01557">
    <property type="entry name" value="FAA_hydrolase"/>
    <property type="match status" value="1"/>
</dbReference>
<dbReference type="FunFam" id="3.90.850.10:FF:000002">
    <property type="entry name" value="2-hydroxyhepta-2,4-diene-1,7-dioate isomerase"/>
    <property type="match status" value="1"/>
</dbReference>
<dbReference type="Gene3D" id="3.90.850.10">
    <property type="entry name" value="Fumarylacetoacetase-like, C-terminal domain"/>
    <property type="match status" value="1"/>
</dbReference>
<dbReference type="RefSeq" id="WP_054357424.1">
    <property type="nucleotide sequence ID" value="NZ_LJYW01000001.1"/>
</dbReference>
<dbReference type="Proteomes" id="UP000048984">
    <property type="component" value="Unassembled WGS sequence"/>
</dbReference>
<dbReference type="GO" id="GO:0019752">
    <property type="term" value="P:carboxylic acid metabolic process"/>
    <property type="evidence" value="ECO:0007669"/>
    <property type="project" value="UniProtKB-ARBA"/>
</dbReference>
<evidence type="ECO:0000313" key="5">
    <source>
        <dbReference type="Proteomes" id="UP000048984"/>
    </source>
</evidence>
<accession>A0A0P6W9Z8</accession>
<dbReference type="GO" id="GO:0046872">
    <property type="term" value="F:metal ion binding"/>
    <property type="evidence" value="ECO:0007669"/>
    <property type="project" value="UniProtKB-KW"/>
</dbReference>
<keyword evidence="2" id="KW-0479">Metal-binding</keyword>
<dbReference type="InterPro" id="IPR051121">
    <property type="entry name" value="FAH"/>
</dbReference>
<evidence type="ECO:0000259" key="3">
    <source>
        <dbReference type="Pfam" id="PF01557"/>
    </source>
</evidence>
<proteinExistence type="inferred from homology"/>
<dbReference type="InterPro" id="IPR011234">
    <property type="entry name" value="Fumarylacetoacetase-like_C"/>
</dbReference>
<name>A0A0P6W9Z8_9HYPH</name>
<dbReference type="GO" id="GO:0016853">
    <property type="term" value="F:isomerase activity"/>
    <property type="evidence" value="ECO:0007669"/>
    <property type="project" value="UniProtKB-ARBA"/>
</dbReference>
<sequence length="282" mass="30035">MRIARIQFEGSDRLAIDAGAGLRLVVDIGLPDDPLAILADPALSARAVAAATGPAIDEAAAAFRLPLAVPGRIFCVGLNYADHAKESPYEKPTYPVYFLRVDTGLIPHGAAIVRPLVSTHLDFEGEIAAVIGTGGRNIPMDTALDHVAAYTIFNDGSIRDYQFKGPQWTLGKNFDETGPLGPWLVPAADLPPGIKGLRLQTRLNGQVVQEANTDDLLFPVAEVIARLSEAVTLKPGDVIATGTPAGVGFARKPPLFMKHGDVVEIEVEGIGILRNPVRDEVR</sequence>
<reference evidence="4 5" key="1">
    <citation type="submission" date="2015-09" db="EMBL/GenBank/DDBJ databases">
        <authorList>
            <person name="Jackson K.R."/>
            <person name="Lunt B.L."/>
            <person name="Fisher J.N.B."/>
            <person name="Gardner A.V."/>
            <person name="Bailey M.E."/>
            <person name="Deus L.M."/>
            <person name="Earl A.S."/>
            <person name="Gibby P.D."/>
            <person name="Hartmann K.A."/>
            <person name="Liu J.E."/>
            <person name="Manci A.M."/>
            <person name="Nielsen D.A."/>
            <person name="Solomon M.B."/>
            <person name="Breakwell D.P."/>
            <person name="Burnett S.H."/>
            <person name="Grose J.H."/>
        </authorList>
    </citation>
    <scope>NUCLEOTIDE SEQUENCE [LARGE SCALE GENOMIC DNA]</scope>
    <source>
        <strain evidence="4 5">16</strain>
    </source>
</reference>